<protein>
    <recommendedName>
        <fullName evidence="5">Rad54 N-terminal domain-containing protein</fullName>
    </recommendedName>
</protein>
<dbReference type="RefSeq" id="XP_030851553.1">
    <property type="nucleotide sequence ID" value="XM_030995693.1"/>
</dbReference>
<organism evidence="6 7">
    <name type="scientific">Strongylocentrotus purpuratus</name>
    <name type="common">Purple sea urchin</name>
    <dbReference type="NCBI Taxonomy" id="7668"/>
    <lineage>
        <taxon>Eukaryota</taxon>
        <taxon>Metazoa</taxon>
        <taxon>Echinodermata</taxon>
        <taxon>Eleutherozoa</taxon>
        <taxon>Echinozoa</taxon>
        <taxon>Echinoidea</taxon>
        <taxon>Euechinoidea</taxon>
        <taxon>Echinacea</taxon>
        <taxon>Camarodonta</taxon>
        <taxon>Echinidea</taxon>
        <taxon>Strongylocentrotidae</taxon>
        <taxon>Strongylocentrotus</taxon>
    </lineage>
</organism>
<dbReference type="InterPro" id="IPR013967">
    <property type="entry name" value="Rad54_N"/>
</dbReference>
<name>A0A7M7T3Q0_STRPU</name>
<feature type="region of interest" description="Disordered" evidence="4">
    <location>
        <begin position="1"/>
        <end position="60"/>
    </location>
</feature>
<accession>A0A7M7T3Q0</accession>
<dbReference type="GO" id="GO:0016817">
    <property type="term" value="F:hydrolase activity, acting on acid anhydrides"/>
    <property type="evidence" value="ECO:0007669"/>
    <property type="project" value="InterPro"/>
</dbReference>
<keyword evidence="7" id="KW-1185">Reference proteome</keyword>
<reference evidence="6" key="2">
    <citation type="submission" date="2021-01" db="UniProtKB">
        <authorList>
            <consortium name="EnsemblMetazoa"/>
        </authorList>
    </citation>
    <scope>IDENTIFICATION</scope>
</reference>
<dbReference type="GeneID" id="115928473"/>
<dbReference type="EnsemblMetazoa" id="XM_030995693">
    <property type="protein sequence ID" value="XP_030851553"/>
    <property type="gene ID" value="LOC115928473"/>
</dbReference>
<dbReference type="GO" id="GO:0005634">
    <property type="term" value="C:nucleus"/>
    <property type="evidence" value="ECO:0007669"/>
    <property type="project" value="UniProtKB-SubCell"/>
</dbReference>
<reference evidence="7" key="1">
    <citation type="submission" date="2015-02" db="EMBL/GenBank/DDBJ databases">
        <title>Genome sequencing for Strongylocentrotus purpuratus.</title>
        <authorList>
            <person name="Murali S."/>
            <person name="Liu Y."/>
            <person name="Vee V."/>
            <person name="English A."/>
            <person name="Wang M."/>
            <person name="Skinner E."/>
            <person name="Han Y."/>
            <person name="Muzny D.M."/>
            <person name="Worley K.C."/>
            <person name="Gibbs R.A."/>
        </authorList>
    </citation>
    <scope>NUCLEOTIDE SEQUENCE</scope>
</reference>
<keyword evidence="3" id="KW-0067">ATP-binding</keyword>
<proteinExistence type="inferred from homology"/>
<keyword evidence="3" id="KW-0347">Helicase</keyword>
<keyword evidence="3" id="KW-0547">Nucleotide-binding</keyword>
<dbReference type="Proteomes" id="UP000007110">
    <property type="component" value="Unassembled WGS sequence"/>
</dbReference>
<dbReference type="KEGG" id="spu:115928473"/>
<feature type="domain" description="Rad54 N-terminal" evidence="5">
    <location>
        <begin position="20"/>
        <end position="141"/>
    </location>
</feature>
<dbReference type="InParanoid" id="A0A7M7T3Q0"/>
<evidence type="ECO:0000256" key="3">
    <source>
        <dbReference type="ARBA" id="ARBA00022806"/>
    </source>
</evidence>
<sequence>MLRRQAPSQIALGTGIKRKETEDGESTREARTVQLSSRKKAHLNGSGGTQRTSHLKGLPPGMCRMRQPLAVRTSVQDGGDRSSRMSDHEALIKKILSKPFKVPILNYQATEGPRGLGMRRQGVRQPLHDPTEEGALVLFSPPELSAHEQLSVDKEKQPVHGKGVFDFDLI</sequence>
<dbReference type="GO" id="GO:0004386">
    <property type="term" value="F:helicase activity"/>
    <property type="evidence" value="ECO:0007669"/>
    <property type="project" value="UniProtKB-KW"/>
</dbReference>
<evidence type="ECO:0000256" key="1">
    <source>
        <dbReference type="ARBA" id="ARBA00004123"/>
    </source>
</evidence>
<evidence type="ECO:0000256" key="4">
    <source>
        <dbReference type="SAM" id="MobiDB-lite"/>
    </source>
</evidence>
<feature type="compositionally biased region" description="Basic and acidic residues" evidence="4">
    <location>
        <begin position="17"/>
        <end position="31"/>
    </location>
</feature>
<keyword evidence="3" id="KW-0378">Hydrolase</keyword>
<dbReference type="Pfam" id="PF08658">
    <property type="entry name" value="Rad54_N"/>
    <property type="match status" value="1"/>
</dbReference>
<evidence type="ECO:0000313" key="6">
    <source>
        <dbReference type="EnsemblMetazoa" id="XP_030851553"/>
    </source>
</evidence>
<evidence type="ECO:0000259" key="5">
    <source>
        <dbReference type="Pfam" id="PF08658"/>
    </source>
</evidence>
<dbReference type="AlphaFoldDB" id="A0A7M7T3Q0"/>
<evidence type="ECO:0000313" key="7">
    <source>
        <dbReference type="Proteomes" id="UP000007110"/>
    </source>
</evidence>
<evidence type="ECO:0000256" key="2">
    <source>
        <dbReference type="ARBA" id="ARBA00007025"/>
    </source>
</evidence>
<comment type="subcellular location">
    <subcellularLocation>
        <location evidence="1">Nucleus</location>
    </subcellularLocation>
</comment>
<dbReference type="OrthoDB" id="8813398at2759"/>
<comment type="similarity">
    <text evidence="2">Belongs to the SNF2/RAD54 helicase family.</text>
</comment>